<keyword evidence="1" id="KW-0812">Transmembrane</keyword>
<evidence type="ECO:0000313" key="3">
    <source>
        <dbReference type="Proteomes" id="UP000660611"/>
    </source>
</evidence>
<reference evidence="2" key="1">
    <citation type="submission" date="2021-01" db="EMBL/GenBank/DDBJ databases">
        <title>Whole genome shotgun sequence of Dactylosporangium siamense NBRC 106093.</title>
        <authorList>
            <person name="Komaki H."/>
            <person name="Tamura T."/>
        </authorList>
    </citation>
    <scope>NUCLEOTIDE SEQUENCE</scope>
    <source>
        <strain evidence="2">NBRC 106093</strain>
    </source>
</reference>
<feature type="transmembrane region" description="Helical" evidence="1">
    <location>
        <begin position="12"/>
        <end position="29"/>
    </location>
</feature>
<feature type="transmembrane region" description="Helical" evidence="1">
    <location>
        <begin position="310"/>
        <end position="328"/>
    </location>
</feature>
<feature type="transmembrane region" description="Helical" evidence="1">
    <location>
        <begin position="110"/>
        <end position="138"/>
    </location>
</feature>
<keyword evidence="3" id="KW-1185">Reference proteome</keyword>
<feature type="transmembrane region" description="Helical" evidence="1">
    <location>
        <begin position="184"/>
        <end position="203"/>
    </location>
</feature>
<feature type="transmembrane region" description="Helical" evidence="1">
    <location>
        <begin position="65"/>
        <end position="89"/>
    </location>
</feature>
<dbReference type="AlphaFoldDB" id="A0A919PZP5"/>
<protein>
    <submittedName>
        <fullName evidence="2">Transporter</fullName>
    </submittedName>
</protein>
<comment type="caution">
    <text evidence="2">The sequence shown here is derived from an EMBL/GenBank/DDBJ whole genome shotgun (WGS) entry which is preliminary data.</text>
</comment>
<dbReference type="RefSeq" id="WP_203854199.1">
    <property type="nucleotide sequence ID" value="NZ_BAAAVW010000042.1"/>
</dbReference>
<sequence>MTWLTWRQFRVQALAAAGAVAVLALYIIHLRDSIGAFIDARIVGCAGEACSIARMELRGDYEGQLAVVLGSLLLAPALIGIFWGAPLVARELEERTDRLVWNQSVTRTRWLAVKLAVVGLVAALVTGLLSLALTWSLSRYDALMGQRFAAFNFDTRNVVPIGYALFASVLGTVVGMLTRRTLTAMAITLVAFTALQVLVPAVVRQHLLPPVTQTVIIDADVLSREIGLSLGNDNLFTVHGYTVPGGWALSDGAPVFKADGTRYTGEDDRPCIANISDRAAVKACMVAKHLHFEHTYQPGNRYWTFQWIELALYTALAALLAGFGFVWLRRSR</sequence>
<gene>
    <name evidence="2" type="ORF">Dsi01nite_106480</name>
</gene>
<organism evidence="2 3">
    <name type="scientific">Dactylosporangium siamense</name>
    <dbReference type="NCBI Taxonomy" id="685454"/>
    <lineage>
        <taxon>Bacteria</taxon>
        <taxon>Bacillati</taxon>
        <taxon>Actinomycetota</taxon>
        <taxon>Actinomycetes</taxon>
        <taxon>Micromonosporales</taxon>
        <taxon>Micromonosporaceae</taxon>
        <taxon>Dactylosporangium</taxon>
    </lineage>
</organism>
<evidence type="ECO:0000313" key="2">
    <source>
        <dbReference type="EMBL" id="GIG52607.1"/>
    </source>
</evidence>
<proteinExistence type="predicted"/>
<feature type="transmembrane region" description="Helical" evidence="1">
    <location>
        <begin position="158"/>
        <end position="177"/>
    </location>
</feature>
<dbReference type="Proteomes" id="UP000660611">
    <property type="component" value="Unassembled WGS sequence"/>
</dbReference>
<name>A0A919PZP5_9ACTN</name>
<dbReference type="EMBL" id="BONQ01000184">
    <property type="protein sequence ID" value="GIG52607.1"/>
    <property type="molecule type" value="Genomic_DNA"/>
</dbReference>
<accession>A0A919PZP5</accession>
<keyword evidence="1" id="KW-0472">Membrane</keyword>
<evidence type="ECO:0000256" key="1">
    <source>
        <dbReference type="SAM" id="Phobius"/>
    </source>
</evidence>
<keyword evidence="1" id="KW-1133">Transmembrane helix</keyword>